<feature type="region of interest" description="Disordered" evidence="4">
    <location>
        <begin position="180"/>
        <end position="240"/>
    </location>
</feature>
<keyword evidence="2 3" id="KW-0040">ANK repeat</keyword>
<dbReference type="Proteomes" id="UP001278571">
    <property type="component" value="Unassembled WGS sequence"/>
</dbReference>
<sequence>MTTRPALPGGLSPEDLSSWARIRRYAVPRWMIERATEARVSGDWRAACATAAVDVPQDLDPERIADRYGADVAAQVADDLRHLAPDLLRWHLPRTLGGHTTLAPCTRVVLAAYGGSGPVLSLTNTPMLAGPQRLRLHFGPAVPPEGDKLHGLRYVTQDWTAARRFWDARRTGELRWSAGAPDTFDAGDPLGAREVTAGSGGSDRAPAAAPHARLPFLHPDGTPLTPEELPDEPPGSGSDPAALAEWIAVLQFRGDHTEAYAAAGLGLDLTPPPQEPRSYQQLDVARLTSFIAPDLTRLAHETRLLARAGRGSRFRLDLDWRGHLRVELDPDAPEGVPPRVSGHDRGRQAGVPRLPSYVWQRLPDIGLLRAGRIRPDELHPLVTAALFPNVPGPVTGPPAPRAPEPVRVRCGGIWHEVVQRDGVLAGPHTEQERQRELALRAFGGTISGCFAAQAAWTSGRGRLPRALREQRNALFLHAQHGDTPAVVALLDAGTDPYVRDLKGRGLLHVLHLLDHRELLPRLLAIGLDLEAKDKAGRTPLQTAVHEGGSVELVRELLAAGARIDVTDEMELSLAQAIRRYERTDLMFLRRRVLREHPGLGSGWFDAYMDERNSSDIDWSMEAEEEPADDKEIHR</sequence>
<evidence type="ECO:0000256" key="1">
    <source>
        <dbReference type="ARBA" id="ARBA00022737"/>
    </source>
</evidence>
<comment type="caution">
    <text evidence="5">The sequence shown here is derived from an EMBL/GenBank/DDBJ whole genome shotgun (WGS) entry which is preliminary data.</text>
</comment>
<proteinExistence type="predicted"/>
<dbReference type="InterPro" id="IPR050889">
    <property type="entry name" value="Dendritic_Spine_Reg/Scaffold"/>
</dbReference>
<accession>A0ABU4KH25</accession>
<dbReference type="SUPFAM" id="SSF48403">
    <property type="entry name" value="Ankyrin repeat"/>
    <property type="match status" value="1"/>
</dbReference>
<keyword evidence="1" id="KW-0677">Repeat</keyword>
<dbReference type="InterPro" id="IPR002110">
    <property type="entry name" value="Ankyrin_rpt"/>
</dbReference>
<evidence type="ECO:0000313" key="5">
    <source>
        <dbReference type="EMBL" id="MDX2296627.1"/>
    </source>
</evidence>
<dbReference type="Pfam" id="PF12796">
    <property type="entry name" value="Ank_2"/>
    <property type="match status" value="1"/>
</dbReference>
<keyword evidence="6" id="KW-1185">Reference proteome</keyword>
<dbReference type="PROSITE" id="PS50297">
    <property type="entry name" value="ANK_REP_REGION"/>
    <property type="match status" value="1"/>
</dbReference>
<feature type="compositionally biased region" description="Low complexity" evidence="4">
    <location>
        <begin position="204"/>
        <end position="227"/>
    </location>
</feature>
<evidence type="ECO:0000256" key="3">
    <source>
        <dbReference type="PROSITE-ProRule" id="PRU00023"/>
    </source>
</evidence>
<gene>
    <name evidence="5" type="ORF">R2363_31200</name>
</gene>
<evidence type="ECO:0000256" key="2">
    <source>
        <dbReference type="ARBA" id="ARBA00023043"/>
    </source>
</evidence>
<dbReference type="EMBL" id="JAWJZF010000503">
    <property type="protein sequence ID" value="MDX2296627.1"/>
    <property type="molecule type" value="Genomic_DNA"/>
</dbReference>
<evidence type="ECO:0000256" key="4">
    <source>
        <dbReference type="SAM" id="MobiDB-lite"/>
    </source>
</evidence>
<name>A0ABU4KH25_9ACTN</name>
<dbReference type="SMART" id="SM00248">
    <property type="entry name" value="ANK"/>
    <property type="match status" value="2"/>
</dbReference>
<dbReference type="PROSITE" id="PS50088">
    <property type="entry name" value="ANK_REPEAT"/>
    <property type="match status" value="1"/>
</dbReference>
<feature type="repeat" description="ANK" evidence="3">
    <location>
        <begin position="535"/>
        <end position="568"/>
    </location>
</feature>
<dbReference type="PANTHER" id="PTHR24166:SF48">
    <property type="entry name" value="PROTEIN VAPYRIN"/>
    <property type="match status" value="1"/>
</dbReference>
<organism evidence="5 6">
    <name type="scientific">Streptomyces roseolus</name>
    <dbReference type="NCBI Taxonomy" id="67358"/>
    <lineage>
        <taxon>Bacteria</taxon>
        <taxon>Bacillati</taxon>
        <taxon>Actinomycetota</taxon>
        <taxon>Actinomycetes</taxon>
        <taxon>Kitasatosporales</taxon>
        <taxon>Streptomycetaceae</taxon>
        <taxon>Streptomyces</taxon>
    </lineage>
</organism>
<dbReference type="InterPro" id="IPR036770">
    <property type="entry name" value="Ankyrin_rpt-contain_sf"/>
</dbReference>
<dbReference type="RefSeq" id="WP_319012793.1">
    <property type="nucleotide sequence ID" value="NZ_JAWJZF010000503.1"/>
</dbReference>
<protein>
    <submittedName>
        <fullName evidence="5">Ankyrin repeat domain-containing protein</fullName>
    </submittedName>
</protein>
<reference evidence="5 6" key="1">
    <citation type="submission" date="2023-10" db="EMBL/GenBank/DDBJ databases">
        <authorList>
            <person name="Wang X.X."/>
        </authorList>
    </citation>
    <scope>NUCLEOTIDE SEQUENCE [LARGE SCALE GENOMIC DNA]</scope>
    <source>
        <strain evidence="5 6">NBRC 12816</strain>
    </source>
</reference>
<dbReference type="PANTHER" id="PTHR24166">
    <property type="entry name" value="ROLLING PEBBLES, ISOFORM B"/>
    <property type="match status" value="1"/>
</dbReference>
<dbReference type="Gene3D" id="1.25.40.20">
    <property type="entry name" value="Ankyrin repeat-containing domain"/>
    <property type="match status" value="1"/>
</dbReference>
<evidence type="ECO:0000313" key="6">
    <source>
        <dbReference type="Proteomes" id="UP001278571"/>
    </source>
</evidence>